<sequence length="257" mass="27925">MDTRVGLLSAFSRTFIPGVVKVEAERFGFPYLADLLAGGGELEYGQLTTCRLLHKYKLVNLPAARIEALLADHVAGALNVCRYFDPAANDVFCLNLDNNHRTESTALIPEMTLAVDALRSCLAAAGCEPLVVASGRGFHVWGRLDSPVPNARLHDFMLRAAARALLAVHEAGRDHRELKVNSYPDVRIANVVSLRLFGSIHAKTRVFSHVTARDGTPLDEAASWRTFEEFISRQTLSSTAFEAAHRSLGGDGPASAT</sequence>
<dbReference type="EMBL" id="MLJW01000051">
    <property type="protein sequence ID" value="OIR05311.1"/>
    <property type="molecule type" value="Genomic_DNA"/>
</dbReference>
<evidence type="ECO:0008006" key="2">
    <source>
        <dbReference type="Google" id="ProtNLM"/>
    </source>
</evidence>
<reference evidence="1" key="1">
    <citation type="submission" date="2016-10" db="EMBL/GenBank/DDBJ databases">
        <title>Sequence of Gallionella enrichment culture.</title>
        <authorList>
            <person name="Poehlein A."/>
            <person name="Muehling M."/>
            <person name="Daniel R."/>
        </authorList>
    </citation>
    <scope>NUCLEOTIDE SEQUENCE</scope>
</reference>
<protein>
    <recommendedName>
        <fullName evidence="2">DNA primase small subunit</fullName>
    </recommendedName>
</protein>
<gene>
    <name evidence="1" type="ORF">GALL_126230</name>
</gene>
<accession>A0A1J5SAF9</accession>
<name>A0A1J5SAF9_9ZZZZ</name>
<dbReference type="AlphaFoldDB" id="A0A1J5SAF9"/>
<comment type="caution">
    <text evidence="1">The sequence shown here is derived from an EMBL/GenBank/DDBJ whole genome shotgun (WGS) entry which is preliminary data.</text>
</comment>
<proteinExistence type="predicted"/>
<evidence type="ECO:0000313" key="1">
    <source>
        <dbReference type="EMBL" id="OIR05311.1"/>
    </source>
</evidence>
<organism evidence="1">
    <name type="scientific">mine drainage metagenome</name>
    <dbReference type="NCBI Taxonomy" id="410659"/>
    <lineage>
        <taxon>unclassified sequences</taxon>
        <taxon>metagenomes</taxon>
        <taxon>ecological metagenomes</taxon>
    </lineage>
</organism>